<dbReference type="Pfam" id="PF01544">
    <property type="entry name" value="CorA"/>
    <property type="match status" value="1"/>
</dbReference>
<dbReference type="GO" id="GO:0016020">
    <property type="term" value="C:membrane"/>
    <property type="evidence" value="ECO:0007669"/>
    <property type="project" value="UniProtKB-SubCell"/>
</dbReference>
<comment type="subcellular location">
    <subcellularLocation>
        <location evidence="1">Membrane</location>
        <topology evidence="1">Multi-pass membrane protein</topology>
    </subcellularLocation>
</comment>
<organism evidence="6 7">
    <name type="scientific">Podospora aff. communis PSN243</name>
    <dbReference type="NCBI Taxonomy" id="3040156"/>
    <lineage>
        <taxon>Eukaryota</taxon>
        <taxon>Fungi</taxon>
        <taxon>Dikarya</taxon>
        <taxon>Ascomycota</taxon>
        <taxon>Pezizomycotina</taxon>
        <taxon>Sordariomycetes</taxon>
        <taxon>Sordariomycetidae</taxon>
        <taxon>Sordariales</taxon>
        <taxon>Podosporaceae</taxon>
        <taxon>Podospora</taxon>
    </lineage>
</organism>
<keyword evidence="4 5" id="KW-0472">Membrane</keyword>
<name>A0AAV9GT70_9PEZI</name>
<accession>A0AAV9GT70</accession>
<protein>
    <submittedName>
        <fullName evidence="6">Uncharacterized protein</fullName>
    </submittedName>
</protein>
<evidence type="ECO:0000313" key="6">
    <source>
        <dbReference type="EMBL" id="KAK4451212.1"/>
    </source>
</evidence>
<feature type="transmembrane region" description="Helical" evidence="5">
    <location>
        <begin position="44"/>
        <end position="60"/>
    </location>
</feature>
<dbReference type="SUPFAM" id="SSF144083">
    <property type="entry name" value="Magnesium transport protein CorA, transmembrane region"/>
    <property type="match status" value="1"/>
</dbReference>
<dbReference type="InterPro" id="IPR002523">
    <property type="entry name" value="MgTranspt_CorA/ZnTranspt_ZntB"/>
</dbReference>
<evidence type="ECO:0000256" key="2">
    <source>
        <dbReference type="ARBA" id="ARBA00022692"/>
    </source>
</evidence>
<comment type="caution">
    <text evidence="6">The sequence shown here is derived from an EMBL/GenBank/DDBJ whole genome shotgun (WGS) entry which is preliminary data.</text>
</comment>
<dbReference type="Gene3D" id="1.20.58.340">
    <property type="entry name" value="Magnesium transport protein CorA, transmembrane region"/>
    <property type="match status" value="1"/>
</dbReference>
<dbReference type="GO" id="GO:0046873">
    <property type="term" value="F:metal ion transmembrane transporter activity"/>
    <property type="evidence" value="ECO:0007669"/>
    <property type="project" value="InterPro"/>
</dbReference>
<evidence type="ECO:0000256" key="1">
    <source>
        <dbReference type="ARBA" id="ARBA00004141"/>
    </source>
</evidence>
<dbReference type="InterPro" id="IPR045863">
    <property type="entry name" value="CorA_TM1_TM2"/>
</dbReference>
<dbReference type="AlphaFoldDB" id="A0AAV9GT70"/>
<proteinExistence type="predicted"/>
<evidence type="ECO:0000256" key="3">
    <source>
        <dbReference type="ARBA" id="ARBA00022989"/>
    </source>
</evidence>
<evidence type="ECO:0000313" key="7">
    <source>
        <dbReference type="Proteomes" id="UP001321760"/>
    </source>
</evidence>
<gene>
    <name evidence="6" type="ORF">QBC34DRAFT_281530</name>
</gene>
<keyword evidence="2 5" id="KW-0812">Transmembrane</keyword>
<keyword evidence="3 5" id="KW-1133">Transmembrane helix</keyword>
<feature type="transmembrane region" description="Helical" evidence="5">
    <location>
        <begin position="72"/>
        <end position="92"/>
    </location>
</feature>
<reference evidence="6" key="2">
    <citation type="submission" date="2023-05" db="EMBL/GenBank/DDBJ databases">
        <authorList>
            <consortium name="Lawrence Berkeley National Laboratory"/>
            <person name="Steindorff A."/>
            <person name="Hensen N."/>
            <person name="Bonometti L."/>
            <person name="Westerberg I."/>
            <person name="Brannstrom I.O."/>
            <person name="Guillou S."/>
            <person name="Cros-Aarteil S."/>
            <person name="Calhoun S."/>
            <person name="Haridas S."/>
            <person name="Kuo A."/>
            <person name="Mondo S."/>
            <person name="Pangilinan J."/>
            <person name="Riley R."/>
            <person name="Labutti K."/>
            <person name="Andreopoulos B."/>
            <person name="Lipzen A."/>
            <person name="Chen C."/>
            <person name="Yanf M."/>
            <person name="Daum C."/>
            <person name="Ng V."/>
            <person name="Clum A."/>
            <person name="Ohm R."/>
            <person name="Martin F."/>
            <person name="Silar P."/>
            <person name="Natvig D."/>
            <person name="Lalanne C."/>
            <person name="Gautier V."/>
            <person name="Ament-Velasquez S.L."/>
            <person name="Kruys A."/>
            <person name="Hutchinson M.I."/>
            <person name="Powell A.J."/>
            <person name="Barry K."/>
            <person name="Miller A.N."/>
            <person name="Grigoriev I.V."/>
            <person name="Debuchy R."/>
            <person name="Gladieux P."/>
            <person name="Thoren M.H."/>
            <person name="Johannesson H."/>
        </authorList>
    </citation>
    <scope>NUCLEOTIDE SEQUENCE</scope>
    <source>
        <strain evidence="6">PSN243</strain>
    </source>
</reference>
<sequence>LQSDISSMEERCQKSQESLRAEMSLFESKRGIEEAESVARQTELAFIFIPMTFVAGLFSMQVREVADNPPPVYAFVIVALVAVAISYGVRIAQRSVTLARYLRQWDAEIRDQTQFTNKVLP</sequence>
<reference evidence="6" key="1">
    <citation type="journal article" date="2023" name="Mol. Phylogenet. Evol.">
        <title>Genome-scale phylogeny and comparative genomics of the fungal order Sordariales.</title>
        <authorList>
            <person name="Hensen N."/>
            <person name="Bonometti L."/>
            <person name="Westerberg I."/>
            <person name="Brannstrom I.O."/>
            <person name="Guillou S."/>
            <person name="Cros-Aarteil S."/>
            <person name="Calhoun S."/>
            <person name="Haridas S."/>
            <person name="Kuo A."/>
            <person name="Mondo S."/>
            <person name="Pangilinan J."/>
            <person name="Riley R."/>
            <person name="LaButti K."/>
            <person name="Andreopoulos B."/>
            <person name="Lipzen A."/>
            <person name="Chen C."/>
            <person name="Yan M."/>
            <person name="Daum C."/>
            <person name="Ng V."/>
            <person name="Clum A."/>
            <person name="Steindorff A."/>
            <person name="Ohm R.A."/>
            <person name="Martin F."/>
            <person name="Silar P."/>
            <person name="Natvig D.O."/>
            <person name="Lalanne C."/>
            <person name="Gautier V."/>
            <person name="Ament-Velasquez S.L."/>
            <person name="Kruys A."/>
            <person name="Hutchinson M.I."/>
            <person name="Powell A.J."/>
            <person name="Barry K."/>
            <person name="Miller A.N."/>
            <person name="Grigoriev I.V."/>
            <person name="Debuchy R."/>
            <person name="Gladieux P."/>
            <person name="Hiltunen Thoren M."/>
            <person name="Johannesson H."/>
        </authorList>
    </citation>
    <scope>NUCLEOTIDE SEQUENCE</scope>
    <source>
        <strain evidence="6">PSN243</strain>
    </source>
</reference>
<dbReference type="Proteomes" id="UP001321760">
    <property type="component" value="Unassembled WGS sequence"/>
</dbReference>
<feature type="non-terminal residue" evidence="6">
    <location>
        <position position="121"/>
    </location>
</feature>
<dbReference type="EMBL" id="MU865929">
    <property type="protein sequence ID" value="KAK4451212.1"/>
    <property type="molecule type" value="Genomic_DNA"/>
</dbReference>
<evidence type="ECO:0000256" key="4">
    <source>
        <dbReference type="ARBA" id="ARBA00023136"/>
    </source>
</evidence>
<keyword evidence="7" id="KW-1185">Reference proteome</keyword>
<feature type="non-terminal residue" evidence="6">
    <location>
        <position position="1"/>
    </location>
</feature>
<evidence type="ECO:0000256" key="5">
    <source>
        <dbReference type="SAM" id="Phobius"/>
    </source>
</evidence>